<evidence type="ECO:0000256" key="1">
    <source>
        <dbReference type="SAM" id="SignalP"/>
    </source>
</evidence>
<sequence length="97" mass="10604">MKRIFIVCWLLLCGPALANIAETTALPEQAILVQSININQADATTLAKGLKGIGKHKAQAIIQYRSEHGPFDQVEDLLQVKGIGAELLAKNRERITL</sequence>
<feature type="signal peptide" evidence="1">
    <location>
        <begin position="1"/>
        <end position="18"/>
    </location>
</feature>
<dbReference type="InterPro" id="IPR010994">
    <property type="entry name" value="RuvA_2-like"/>
</dbReference>
<dbReference type="Proteomes" id="UP001499988">
    <property type="component" value="Unassembled WGS sequence"/>
</dbReference>
<dbReference type="EMBL" id="BAABJZ010000006">
    <property type="protein sequence ID" value="GAA4875209.1"/>
    <property type="molecule type" value="Genomic_DNA"/>
</dbReference>
<dbReference type="SUPFAM" id="SSF47781">
    <property type="entry name" value="RuvA domain 2-like"/>
    <property type="match status" value="1"/>
</dbReference>
<dbReference type="RefSeq" id="WP_345333189.1">
    <property type="nucleotide sequence ID" value="NZ_BAABJZ010000006.1"/>
</dbReference>
<keyword evidence="1" id="KW-0732">Signal</keyword>
<dbReference type="Pfam" id="PF12836">
    <property type="entry name" value="HHH_3"/>
    <property type="match status" value="1"/>
</dbReference>
<dbReference type="PANTHER" id="PTHR21180:SF32">
    <property type="entry name" value="ENDONUCLEASE_EXONUCLEASE_PHOSPHATASE FAMILY DOMAIN-CONTAINING PROTEIN 1"/>
    <property type="match status" value="1"/>
</dbReference>
<evidence type="ECO:0000259" key="2">
    <source>
        <dbReference type="SMART" id="SM00278"/>
    </source>
</evidence>
<dbReference type="SMART" id="SM00278">
    <property type="entry name" value="HhH1"/>
    <property type="match status" value="2"/>
</dbReference>
<proteinExistence type="predicted"/>
<feature type="domain" description="Helix-hairpin-helix DNA-binding motif class 1" evidence="2">
    <location>
        <begin position="45"/>
        <end position="64"/>
    </location>
</feature>
<organism evidence="3 4">
    <name type="scientific">Ferrimonas pelagia</name>
    <dbReference type="NCBI Taxonomy" id="1177826"/>
    <lineage>
        <taxon>Bacteria</taxon>
        <taxon>Pseudomonadati</taxon>
        <taxon>Pseudomonadota</taxon>
        <taxon>Gammaproteobacteria</taxon>
        <taxon>Alteromonadales</taxon>
        <taxon>Ferrimonadaceae</taxon>
        <taxon>Ferrimonas</taxon>
    </lineage>
</organism>
<feature type="chain" id="PRO_5047007749" evidence="1">
    <location>
        <begin position="19"/>
        <end position="97"/>
    </location>
</feature>
<dbReference type="Gene3D" id="1.10.150.280">
    <property type="entry name" value="AF1531-like domain"/>
    <property type="match status" value="1"/>
</dbReference>
<dbReference type="PANTHER" id="PTHR21180">
    <property type="entry name" value="ENDONUCLEASE/EXONUCLEASE/PHOSPHATASE FAMILY DOMAIN-CONTAINING PROTEIN 1"/>
    <property type="match status" value="1"/>
</dbReference>
<protein>
    <submittedName>
        <fullName evidence="3">ComEA family DNA-binding protein</fullName>
    </submittedName>
</protein>
<dbReference type="InterPro" id="IPR004509">
    <property type="entry name" value="Competence_ComEA_HhH"/>
</dbReference>
<dbReference type="InterPro" id="IPR003583">
    <property type="entry name" value="Hlx-hairpin-Hlx_DNA-bd_motif"/>
</dbReference>
<keyword evidence="4" id="KW-1185">Reference proteome</keyword>
<comment type="caution">
    <text evidence="3">The sequence shown here is derived from an EMBL/GenBank/DDBJ whole genome shotgun (WGS) entry which is preliminary data.</text>
</comment>
<gene>
    <name evidence="3" type="ORF">GCM10023333_05570</name>
</gene>
<dbReference type="GO" id="GO:0003677">
    <property type="term" value="F:DNA binding"/>
    <property type="evidence" value="ECO:0007669"/>
    <property type="project" value="UniProtKB-KW"/>
</dbReference>
<feature type="domain" description="Helix-hairpin-helix DNA-binding motif class 1" evidence="2">
    <location>
        <begin position="75"/>
        <end position="94"/>
    </location>
</feature>
<accession>A0ABP9ELB9</accession>
<evidence type="ECO:0000313" key="4">
    <source>
        <dbReference type="Proteomes" id="UP001499988"/>
    </source>
</evidence>
<reference evidence="4" key="1">
    <citation type="journal article" date="2019" name="Int. J. Syst. Evol. Microbiol.">
        <title>The Global Catalogue of Microorganisms (GCM) 10K type strain sequencing project: providing services to taxonomists for standard genome sequencing and annotation.</title>
        <authorList>
            <consortium name="The Broad Institute Genomics Platform"/>
            <consortium name="The Broad Institute Genome Sequencing Center for Infectious Disease"/>
            <person name="Wu L."/>
            <person name="Ma J."/>
        </authorList>
    </citation>
    <scope>NUCLEOTIDE SEQUENCE [LARGE SCALE GENOMIC DNA]</scope>
    <source>
        <strain evidence="4">JCM 18401</strain>
    </source>
</reference>
<evidence type="ECO:0000313" key="3">
    <source>
        <dbReference type="EMBL" id="GAA4875209.1"/>
    </source>
</evidence>
<keyword evidence="3" id="KW-0238">DNA-binding</keyword>
<dbReference type="NCBIfam" id="TIGR00426">
    <property type="entry name" value="competence protein ComEA helix-hairpin-helix repeat region"/>
    <property type="match status" value="1"/>
</dbReference>
<name>A0ABP9ELB9_9GAMM</name>
<dbReference type="InterPro" id="IPR051675">
    <property type="entry name" value="Endo/Exo/Phosphatase_dom_1"/>
</dbReference>